<gene>
    <name evidence="2" type="ORF">SAMN05421863_100862</name>
</gene>
<keyword evidence="1" id="KW-0175">Coiled coil</keyword>
<feature type="coiled-coil region" evidence="1">
    <location>
        <begin position="65"/>
        <end position="92"/>
    </location>
</feature>
<organism evidence="2 3">
    <name type="scientific">Nitrosomonas communis</name>
    <dbReference type="NCBI Taxonomy" id="44574"/>
    <lineage>
        <taxon>Bacteria</taxon>
        <taxon>Pseudomonadati</taxon>
        <taxon>Pseudomonadota</taxon>
        <taxon>Betaproteobacteria</taxon>
        <taxon>Nitrosomonadales</taxon>
        <taxon>Nitrosomonadaceae</taxon>
        <taxon>Nitrosomonas</taxon>
    </lineage>
</organism>
<dbReference type="STRING" id="44574.AAW31_04020"/>
<evidence type="ECO:0000313" key="3">
    <source>
        <dbReference type="Proteomes" id="UP000183287"/>
    </source>
</evidence>
<dbReference type="Pfam" id="PF11932">
    <property type="entry name" value="DUF3450"/>
    <property type="match status" value="1"/>
</dbReference>
<dbReference type="EMBL" id="FOUB01000008">
    <property type="protein sequence ID" value="SFL97821.1"/>
    <property type="molecule type" value="Genomic_DNA"/>
</dbReference>
<sequence length="291" mass="33104">MKYSTCSMLAIANKELRFQIACSPSHLLNLFNLLGFMLEYLLKKIILFIGLMMLTSAHTAMGSNLENLAKALAKIRGEVETLQTQLDTEKEKHGSRMSALTSQLADLSVEERRQKLSIEKLQNSIEKMSTNTKQAEQSGESLSPVLIEILANYKRHIQTGFPFKTEDRIKAIDDLEKNIANKLVDPKKAVNQAWSLIEDEIRLSKENGIYQQTISLSGEKTLVDIAKLGTVFLFFQTRDNRVGMAKRDNDNGWKFETVDDTSNIERITKLFDSLKKQIRQGYFELPNPLIK</sequence>
<reference evidence="3" key="1">
    <citation type="submission" date="2016-10" db="EMBL/GenBank/DDBJ databases">
        <authorList>
            <person name="Varghese N."/>
            <person name="Submissions S."/>
        </authorList>
    </citation>
    <scope>NUCLEOTIDE SEQUENCE [LARGE SCALE GENOMIC DNA]</scope>
    <source>
        <strain evidence="3">Nm44</strain>
    </source>
</reference>
<evidence type="ECO:0000313" key="2">
    <source>
        <dbReference type="EMBL" id="SFL97821.1"/>
    </source>
</evidence>
<protein>
    <recommendedName>
        <fullName evidence="4">DUF3450 family protein</fullName>
    </recommendedName>
</protein>
<evidence type="ECO:0000256" key="1">
    <source>
        <dbReference type="SAM" id="Coils"/>
    </source>
</evidence>
<name>A0A1I4M3J8_9PROT</name>
<evidence type="ECO:0008006" key="4">
    <source>
        <dbReference type="Google" id="ProtNLM"/>
    </source>
</evidence>
<dbReference type="InterPro" id="IPR016866">
    <property type="entry name" value="UCP028069"/>
</dbReference>
<accession>A0A1I4M3J8</accession>
<keyword evidence="3" id="KW-1185">Reference proteome</keyword>
<dbReference type="Proteomes" id="UP000183287">
    <property type="component" value="Unassembled WGS sequence"/>
</dbReference>
<dbReference type="AlphaFoldDB" id="A0A1I4M3J8"/>
<proteinExistence type="predicted"/>